<evidence type="ECO:0000256" key="10">
    <source>
        <dbReference type="SAM" id="Phobius"/>
    </source>
</evidence>
<keyword evidence="2" id="KW-1003">Cell membrane</keyword>
<keyword evidence="7 10" id="KW-0472">Membrane</keyword>
<name>A0A482VG26_ASBVE</name>
<comment type="subcellular location">
    <subcellularLocation>
        <location evidence="1">Cell membrane</location>
        <topology evidence="1">Multi-pass membrane protein</topology>
    </subcellularLocation>
</comment>
<comment type="caution">
    <text evidence="11">The sequence shown here is derived from an EMBL/GenBank/DDBJ whole genome shotgun (WGS) entry which is preliminary data.</text>
</comment>
<feature type="transmembrane region" description="Helical" evidence="10">
    <location>
        <begin position="29"/>
        <end position="49"/>
    </location>
</feature>
<protein>
    <submittedName>
        <fullName evidence="11">7tm 6 domain containing protein</fullName>
    </submittedName>
</protein>
<accession>A0A482VG26</accession>
<reference evidence="11 12" key="1">
    <citation type="submission" date="2017-03" db="EMBL/GenBank/DDBJ databases">
        <title>Genome of the blue death feigning beetle - Asbolus verrucosus.</title>
        <authorList>
            <person name="Rider S.D."/>
        </authorList>
    </citation>
    <scope>NUCLEOTIDE SEQUENCE [LARGE SCALE GENOMIC DNA]</scope>
    <source>
        <strain evidence="11">Butters</strain>
        <tissue evidence="11">Head and leg muscle</tissue>
    </source>
</reference>
<evidence type="ECO:0000313" key="11">
    <source>
        <dbReference type="EMBL" id="RZC31775.1"/>
    </source>
</evidence>
<dbReference type="OrthoDB" id="8196465at2759"/>
<keyword evidence="4 10" id="KW-0812">Transmembrane</keyword>
<evidence type="ECO:0000256" key="5">
    <source>
        <dbReference type="ARBA" id="ARBA00022725"/>
    </source>
</evidence>
<dbReference type="EMBL" id="QDEB01102639">
    <property type="protein sequence ID" value="RZC31775.1"/>
    <property type="molecule type" value="Genomic_DNA"/>
</dbReference>
<dbReference type="Pfam" id="PF02949">
    <property type="entry name" value="7tm_6"/>
    <property type="match status" value="1"/>
</dbReference>
<proteinExistence type="predicted"/>
<dbReference type="AlphaFoldDB" id="A0A482VG26"/>
<evidence type="ECO:0000256" key="4">
    <source>
        <dbReference type="ARBA" id="ARBA00022692"/>
    </source>
</evidence>
<keyword evidence="12" id="KW-1185">Reference proteome</keyword>
<keyword evidence="3" id="KW-0716">Sensory transduction</keyword>
<dbReference type="GO" id="GO:0005886">
    <property type="term" value="C:plasma membrane"/>
    <property type="evidence" value="ECO:0007669"/>
    <property type="project" value="UniProtKB-SubCell"/>
</dbReference>
<keyword evidence="9" id="KW-0807">Transducer</keyword>
<evidence type="ECO:0000256" key="9">
    <source>
        <dbReference type="ARBA" id="ARBA00023224"/>
    </source>
</evidence>
<organism evidence="11 12">
    <name type="scientific">Asbolus verrucosus</name>
    <name type="common">Desert ironclad beetle</name>
    <dbReference type="NCBI Taxonomy" id="1661398"/>
    <lineage>
        <taxon>Eukaryota</taxon>
        <taxon>Metazoa</taxon>
        <taxon>Ecdysozoa</taxon>
        <taxon>Arthropoda</taxon>
        <taxon>Hexapoda</taxon>
        <taxon>Insecta</taxon>
        <taxon>Pterygota</taxon>
        <taxon>Neoptera</taxon>
        <taxon>Endopterygota</taxon>
        <taxon>Coleoptera</taxon>
        <taxon>Polyphaga</taxon>
        <taxon>Cucujiformia</taxon>
        <taxon>Tenebrionidae</taxon>
        <taxon>Pimeliinae</taxon>
        <taxon>Asbolus</taxon>
    </lineage>
</organism>
<feature type="non-terminal residue" evidence="11">
    <location>
        <position position="215"/>
    </location>
</feature>
<dbReference type="GO" id="GO:0004984">
    <property type="term" value="F:olfactory receptor activity"/>
    <property type="evidence" value="ECO:0007669"/>
    <property type="project" value="InterPro"/>
</dbReference>
<evidence type="ECO:0000256" key="2">
    <source>
        <dbReference type="ARBA" id="ARBA00022475"/>
    </source>
</evidence>
<keyword evidence="5" id="KW-0552">Olfaction</keyword>
<evidence type="ECO:0000256" key="1">
    <source>
        <dbReference type="ARBA" id="ARBA00004651"/>
    </source>
</evidence>
<dbReference type="PANTHER" id="PTHR21137">
    <property type="entry name" value="ODORANT RECEPTOR"/>
    <property type="match status" value="1"/>
</dbReference>
<gene>
    <name evidence="11" type="ORF">BDFB_006447</name>
</gene>
<evidence type="ECO:0000313" key="12">
    <source>
        <dbReference type="Proteomes" id="UP000292052"/>
    </source>
</evidence>
<dbReference type="GO" id="GO:0005549">
    <property type="term" value="F:odorant binding"/>
    <property type="evidence" value="ECO:0007669"/>
    <property type="project" value="InterPro"/>
</dbReference>
<sequence length="215" mass="24776">RGEYFWDYNIFGKEFREKLERKVIVCTKIVKTVVTAGFITVGLFCLTTVFDETKVVLLICWTQEIKQVLFTVLKFHGKINIIFSLYFIVLYLVTAALASIRSYILMIKQVLSSPSFADSIKSMYYLSSMLLQVDLLFITTSNIEIEVGIKTNQHVYIIFSQAQNLSDEIYNVNWEITSDTKIRKHILFMLMKSQIPLSITGGGILHVNRNEYVGK</sequence>
<feature type="non-terminal residue" evidence="11">
    <location>
        <position position="1"/>
    </location>
</feature>
<evidence type="ECO:0000256" key="7">
    <source>
        <dbReference type="ARBA" id="ARBA00023136"/>
    </source>
</evidence>
<dbReference type="GO" id="GO:0007165">
    <property type="term" value="P:signal transduction"/>
    <property type="evidence" value="ECO:0007669"/>
    <property type="project" value="UniProtKB-KW"/>
</dbReference>
<evidence type="ECO:0000256" key="6">
    <source>
        <dbReference type="ARBA" id="ARBA00022989"/>
    </source>
</evidence>
<evidence type="ECO:0000256" key="3">
    <source>
        <dbReference type="ARBA" id="ARBA00022606"/>
    </source>
</evidence>
<dbReference type="Proteomes" id="UP000292052">
    <property type="component" value="Unassembled WGS sequence"/>
</dbReference>
<feature type="transmembrane region" description="Helical" evidence="10">
    <location>
        <begin position="85"/>
        <end position="104"/>
    </location>
</feature>
<dbReference type="PANTHER" id="PTHR21137:SF35">
    <property type="entry name" value="ODORANT RECEPTOR 19A-RELATED"/>
    <property type="match status" value="1"/>
</dbReference>
<evidence type="ECO:0000256" key="8">
    <source>
        <dbReference type="ARBA" id="ARBA00023170"/>
    </source>
</evidence>
<keyword evidence="6 10" id="KW-1133">Transmembrane helix</keyword>
<keyword evidence="8" id="KW-0675">Receptor</keyword>
<dbReference type="InterPro" id="IPR004117">
    <property type="entry name" value="7tm6_olfct_rcpt"/>
</dbReference>